<dbReference type="Proteomes" id="UP000298416">
    <property type="component" value="Unassembled WGS sequence"/>
</dbReference>
<name>A0A8X9A6Y9_SALSN</name>
<accession>A0A8X9A6Y9</accession>
<evidence type="ECO:0000313" key="2">
    <source>
        <dbReference type="Proteomes" id="UP000298416"/>
    </source>
</evidence>
<evidence type="ECO:0000313" key="1">
    <source>
        <dbReference type="EMBL" id="KAG6430723.1"/>
    </source>
</evidence>
<protein>
    <submittedName>
        <fullName evidence="1">Uncharacterized protein</fullName>
    </submittedName>
</protein>
<gene>
    <name evidence="1" type="ORF">SASPL_108795</name>
</gene>
<keyword evidence="2" id="KW-1185">Reference proteome</keyword>
<reference evidence="1" key="1">
    <citation type="submission" date="2018-01" db="EMBL/GenBank/DDBJ databases">
        <authorList>
            <person name="Mao J.F."/>
        </authorList>
    </citation>
    <scope>NUCLEOTIDE SEQUENCE</scope>
    <source>
        <strain evidence="1">Huo1</strain>
        <tissue evidence="1">Leaf</tissue>
    </source>
</reference>
<sequence>MNKSRITYSPSLLMMQFVAASQPFNAIHYFGFAAYSMPSYWLPLLRMALQAYGSNRWLSKDFEISSRTGPWRLLMSDTEKDGA</sequence>
<dbReference type="AlphaFoldDB" id="A0A8X9A6Y9"/>
<dbReference type="EMBL" id="PNBA02000003">
    <property type="protein sequence ID" value="KAG6430723.1"/>
    <property type="molecule type" value="Genomic_DNA"/>
</dbReference>
<reference evidence="1" key="2">
    <citation type="submission" date="2020-08" db="EMBL/GenBank/DDBJ databases">
        <title>Plant Genome Project.</title>
        <authorList>
            <person name="Zhang R.-G."/>
        </authorList>
    </citation>
    <scope>NUCLEOTIDE SEQUENCE</scope>
    <source>
        <strain evidence="1">Huo1</strain>
        <tissue evidence="1">Leaf</tissue>
    </source>
</reference>
<proteinExistence type="predicted"/>
<organism evidence="1">
    <name type="scientific">Salvia splendens</name>
    <name type="common">Scarlet sage</name>
    <dbReference type="NCBI Taxonomy" id="180675"/>
    <lineage>
        <taxon>Eukaryota</taxon>
        <taxon>Viridiplantae</taxon>
        <taxon>Streptophyta</taxon>
        <taxon>Embryophyta</taxon>
        <taxon>Tracheophyta</taxon>
        <taxon>Spermatophyta</taxon>
        <taxon>Magnoliopsida</taxon>
        <taxon>eudicotyledons</taxon>
        <taxon>Gunneridae</taxon>
        <taxon>Pentapetalae</taxon>
        <taxon>asterids</taxon>
        <taxon>lamiids</taxon>
        <taxon>Lamiales</taxon>
        <taxon>Lamiaceae</taxon>
        <taxon>Nepetoideae</taxon>
        <taxon>Mentheae</taxon>
        <taxon>Salviinae</taxon>
        <taxon>Salvia</taxon>
        <taxon>Salvia subgen. Calosphace</taxon>
        <taxon>core Calosphace</taxon>
    </lineage>
</organism>
<comment type="caution">
    <text evidence="1">The sequence shown here is derived from an EMBL/GenBank/DDBJ whole genome shotgun (WGS) entry which is preliminary data.</text>
</comment>